<dbReference type="AlphaFoldDB" id="A0AAE0JHK4"/>
<evidence type="ECO:0000313" key="2">
    <source>
        <dbReference type="Proteomes" id="UP001278500"/>
    </source>
</evidence>
<keyword evidence="2" id="KW-1185">Reference proteome</keyword>
<reference evidence="1" key="1">
    <citation type="journal article" date="2023" name="Mol. Phylogenet. Evol.">
        <title>Genome-scale phylogeny and comparative genomics of the fungal order Sordariales.</title>
        <authorList>
            <person name="Hensen N."/>
            <person name="Bonometti L."/>
            <person name="Westerberg I."/>
            <person name="Brannstrom I.O."/>
            <person name="Guillou S."/>
            <person name="Cros-Aarteil S."/>
            <person name="Calhoun S."/>
            <person name="Haridas S."/>
            <person name="Kuo A."/>
            <person name="Mondo S."/>
            <person name="Pangilinan J."/>
            <person name="Riley R."/>
            <person name="LaButti K."/>
            <person name="Andreopoulos B."/>
            <person name="Lipzen A."/>
            <person name="Chen C."/>
            <person name="Yan M."/>
            <person name="Daum C."/>
            <person name="Ng V."/>
            <person name="Clum A."/>
            <person name="Steindorff A."/>
            <person name="Ohm R.A."/>
            <person name="Martin F."/>
            <person name="Silar P."/>
            <person name="Natvig D.O."/>
            <person name="Lalanne C."/>
            <person name="Gautier V."/>
            <person name="Ament-Velasquez S.L."/>
            <person name="Kruys A."/>
            <person name="Hutchinson M.I."/>
            <person name="Powell A.J."/>
            <person name="Barry K."/>
            <person name="Miller A.N."/>
            <person name="Grigoriev I.V."/>
            <person name="Debuchy R."/>
            <person name="Gladieux P."/>
            <person name="Hiltunen Thoren M."/>
            <person name="Johannesson H."/>
        </authorList>
    </citation>
    <scope>NUCLEOTIDE SEQUENCE</scope>
    <source>
        <strain evidence="1">CBS 560.94</strain>
    </source>
</reference>
<evidence type="ECO:0000313" key="1">
    <source>
        <dbReference type="EMBL" id="KAK3347644.1"/>
    </source>
</evidence>
<dbReference type="EMBL" id="JAUEPP010000003">
    <property type="protein sequence ID" value="KAK3347644.1"/>
    <property type="molecule type" value="Genomic_DNA"/>
</dbReference>
<dbReference type="Proteomes" id="UP001278500">
    <property type="component" value="Unassembled WGS sequence"/>
</dbReference>
<organism evidence="1 2">
    <name type="scientific">Neurospora tetraspora</name>
    <dbReference type="NCBI Taxonomy" id="94610"/>
    <lineage>
        <taxon>Eukaryota</taxon>
        <taxon>Fungi</taxon>
        <taxon>Dikarya</taxon>
        <taxon>Ascomycota</taxon>
        <taxon>Pezizomycotina</taxon>
        <taxon>Sordariomycetes</taxon>
        <taxon>Sordariomycetidae</taxon>
        <taxon>Sordariales</taxon>
        <taxon>Sordariaceae</taxon>
        <taxon>Neurospora</taxon>
    </lineage>
</organism>
<gene>
    <name evidence="1" type="ORF">B0H65DRAFT_570696</name>
</gene>
<accession>A0AAE0JHK4</accession>
<name>A0AAE0JHK4_9PEZI</name>
<dbReference type="RefSeq" id="XP_062682726.1">
    <property type="nucleotide sequence ID" value="XM_062830459.1"/>
</dbReference>
<sequence length="217" mass="24615">MNAGRLGVGITLGISLDCCVPLRPHSNDYTPEEFKEIFRSYAATLKQEHAHAPSEEMVTRIKHLELICADILVAVAELEDNALWSQYFTGKWDFLEAKRSRGTVDDKNNAPVDTKDNGEAISDADLTSEAFNSCDLEEPYTDQQRMRAAHIAVACHYGKKIFSPATCYTDLLHSEERAEDFKKVVRLYIAKTTKKKVKDREIAREKFREEKSANQVL</sequence>
<comment type="caution">
    <text evidence="1">The sequence shown here is derived from an EMBL/GenBank/DDBJ whole genome shotgun (WGS) entry which is preliminary data.</text>
</comment>
<protein>
    <submittedName>
        <fullName evidence="1">Uncharacterized protein</fullName>
    </submittedName>
</protein>
<proteinExistence type="predicted"/>
<reference evidence="1" key="2">
    <citation type="submission" date="2023-06" db="EMBL/GenBank/DDBJ databases">
        <authorList>
            <consortium name="Lawrence Berkeley National Laboratory"/>
            <person name="Haridas S."/>
            <person name="Hensen N."/>
            <person name="Bonometti L."/>
            <person name="Westerberg I."/>
            <person name="Brannstrom I.O."/>
            <person name="Guillou S."/>
            <person name="Cros-Aarteil S."/>
            <person name="Calhoun S."/>
            <person name="Kuo A."/>
            <person name="Mondo S."/>
            <person name="Pangilinan J."/>
            <person name="Riley R."/>
            <person name="Labutti K."/>
            <person name="Andreopoulos B."/>
            <person name="Lipzen A."/>
            <person name="Chen C."/>
            <person name="Yanf M."/>
            <person name="Daum C."/>
            <person name="Ng V."/>
            <person name="Clum A."/>
            <person name="Steindorff A."/>
            <person name="Ohm R."/>
            <person name="Martin F."/>
            <person name="Silar P."/>
            <person name="Natvig D."/>
            <person name="Lalanne C."/>
            <person name="Gautier V."/>
            <person name="Ament-Velasquez S.L."/>
            <person name="Kruys A."/>
            <person name="Hutchinson M.I."/>
            <person name="Powell A.J."/>
            <person name="Barry K."/>
            <person name="Miller A.N."/>
            <person name="Grigoriev I.V."/>
            <person name="Debuchy R."/>
            <person name="Gladieux P."/>
            <person name="Thoren M.H."/>
            <person name="Johannesson H."/>
        </authorList>
    </citation>
    <scope>NUCLEOTIDE SEQUENCE</scope>
    <source>
        <strain evidence="1">CBS 560.94</strain>
    </source>
</reference>
<dbReference type="GeneID" id="87867613"/>